<protein>
    <submittedName>
        <fullName evidence="2">Uncharacterized protein</fullName>
    </submittedName>
</protein>
<dbReference type="OrthoDB" id="2507647at2759"/>
<feature type="region of interest" description="Disordered" evidence="1">
    <location>
        <begin position="84"/>
        <end position="104"/>
    </location>
</feature>
<sequence>MSLADVERPIFAIPEQRGRESPEIIDVDLFDVEEVARIGSRPPLQRRRISESGRSVPVEREVIIINDSDDDDVQFVRARPAPRSHRARIFSPSPPPQIAAIPPVPQIPHRFMPMRRRPPTFPTTPGLVVPNAEPFPFERNIRAAPAPIERPPAPVPAAAASHHVPIMGFGGALLQRARAAFEQPPARSHNHERRRRVFGIPAEMFMQWNPLDFFGHEEEEDELYDDDGFRHYRAADFRDEPGDRLMRGDLRLFNAHTPGRPSEPDYKPEYTHPVKPPSGFAHDFELSSMTPAPVIDIDSPGSSSSSGGRSGETMLTCPRCHDPLMLGGADIAEDRAQRRLWGLRCGHLVDGKCVEELMKPMPIVTPHSLDTADVKGKGKAKEDDKLELPGAHLTRSVKGKGKETDPNMFNIFCEPEFSSIRSRLRPRPPLPSHPSGPSPAGPGPSRARVRAAPRPHAKAKANGNGRVKVPNVEAEYEWTCPVGGCGRVHVSQLIDGQWVMDDKRGAITVFV</sequence>
<name>A0A0D0AQZ6_9AGAM</name>
<feature type="region of interest" description="Disordered" evidence="1">
    <location>
        <begin position="253"/>
        <end position="316"/>
    </location>
</feature>
<gene>
    <name evidence="2" type="ORF">CY34DRAFT_80384</name>
</gene>
<feature type="compositionally biased region" description="Basic and acidic residues" evidence="1">
    <location>
        <begin position="262"/>
        <end position="272"/>
    </location>
</feature>
<keyword evidence="3" id="KW-1185">Reference proteome</keyword>
<dbReference type="AlphaFoldDB" id="A0A0D0AQZ6"/>
<dbReference type="InParanoid" id="A0A0D0AQZ6"/>
<feature type="compositionally biased region" description="Pro residues" evidence="1">
    <location>
        <begin position="427"/>
        <end position="442"/>
    </location>
</feature>
<evidence type="ECO:0000313" key="2">
    <source>
        <dbReference type="EMBL" id="KIK44156.1"/>
    </source>
</evidence>
<feature type="region of interest" description="Disordered" evidence="1">
    <location>
        <begin position="422"/>
        <end position="465"/>
    </location>
</feature>
<dbReference type="STRING" id="930992.A0A0D0AQZ6"/>
<feature type="compositionally biased region" description="Basic residues" evidence="1">
    <location>
        <begin position="447"/>
        <end position="459"/>
    </location>
</feature>
<reference evidence="3" key="2">
    <citation type="submission" date="2015-01" db="EMBL/GenBank/DDBJ databases">
        <title>Evolutionary Origins and Diversification of the Mycorrhizal Mutualists.</title>
        <authorList>
            <consortium name="DOE Joint Genome Institute"/>
            <consortium name="Mycorrhizal Genomics Consortium"/>
            <person name="Kohler A."/>
            <person name="Kuo A."/>
            <person name="Nagy L.G."/>
            <person name="Floudas D."/>
            <person name="Copeland A."/>
            <person name="Barry K.W."/>
            <person name="Cichocki N."/>
            <person name="Veneault-Fourrey C."/>
            <person name="LaButti K."/>
            <person name="Lindquist E.A."/>
            <person name="Lipzen A."/>
            <person name="Lundell T."/>
            <person name="Morin E."/>
            <person name="Murat C."/>
            <person name="Riley R."/>
            <person name="Ohm R."/>
            <person name="Sun H."/>
            <person name="Tunlid A."/>
            <person name="Henrissat B."/>
            <person name="Grigoriev I.V."/>
            <person name="Hibbett D.S."/>
            <person name="Martin F."/>
        </authorList>
    </citation>
    <scope>NUCLEOTIDE SEQUENCE [LARGE SCALE GENOMIC DNA]</scope>
    <source>
        <strain evidence="3">UH-Slu-Lm8-n1</strain>
    </source>
</reference>
<reference evidence="2 3" key="1">
    <citation type="submission" date="2014-04" db="EMBL/GenBank/DDBJ databases">
        <authorList>
            <consortium name="DOE Joint Genome Institute"/>
            <person name="Kuo A."/>
            <person name="Ruytinx J."/>
            <person name="Rineau F."/>
            <person name="Colpaert J."/>
            <person name="Kohler A."/>
            <person name="Nagy L.G."/>
            <person name="Floudas D."/>
            <person name="Copeland A."/>
            <person name="Barry K.W."/>
            <person name="Cichocki N."/>
            <person name="Veneault-Fourrey C."/>
            <person name="LaButti K."/>
            <person name="Lindquist E.A."/>
            <person name="Lipzen A."/>
            <person name="Lundell T."/>
            <person name="Morin E."/>
            <person name="Murat C."/>
            <person name="Sun H."/>
            <person name="Tunlid A."/>
            <person name="Henrissat B."/>
            <person name="Grigoriev I.V."/>
            <person name="Hibbett D.S."/>
            <person name="Martin F."/>
            <person name="Nordberg H.P."/>
            <person name="Cantor M.N."/>
            <person name="Hua S.X."/>
        </authorList>
    </citation>
    <scope>NUCLEOTIDE SEQUENCE [LARGE SCALE GENOMIC DNA]</scope>
    <source>
        <strain evidence="2 3">UH-Slu-Lm8-n1</strain>
    </source>
</reference>
<organism evidence="2 3">
    <name type="scientific">Suillus luteus UH-Slu-Lm8-n1</name>
    <dbReference type="NCBI Taxonomy" id="930992"/>
    <lineage>
        <taxon>Eukaryota</taxon>
        <taxon>Fungi</taxon>
        <taxon>Dikarya</taxon>
        <taxon>Basidiomycota</taxon>
        <taxon>Agaricomycotina</taxon>
        <taxon>Agaricomycetes</taxon>
        <taxon>Agaricomycetidae</taxon>
        <taxon>Boletales</taxon>
        <taxon>Suillineae</taxon>
        <taxon>Suillaceae</taxon>
        <taxon>Suillus</taxon>
    </lineage>
</organism>
<dbReference type="EMBL" id="KN835196">
    <property type="protein sequence ID" value="KIK44156.1"/>
    <property type="molecule type" value="Genomic_DNA"/>
</dbReference>
<dbReference type="Proteomes" id="UP000054485">
    <property type="component" value="Unassembled WGS sequence"/>
</dbReference>
<evidence type="ECO:0000313" key="3">
    <source>
        <dbReference type="Proteomes" id="UP000054485"/>
    </source>
</evidence>
<feature type="region of interest" description="Disordered" evidence="1">
    <location>
        <begin position="368"/>
        <end position="405"/>
    </location>
</feature>
<feature type="compositionally biased region" description="Pro residues" evidence="1">
    <location>
        <begin position="92"/>
        <end position="104"/>
    </location>
</feature>
<dbReference type="HOGENOM" id="CLU_016306_0_0_1"/>
<accession>A0A0D0AQZ6</accession>
<feature type="compositionally biased region" description="Basic and acidic residues" evidence="1">
    <location>
        <begin position="370"/>
        <end position="387"/>
    </location>
</feature>
<proteinExistence type="predicted"/>
<evidence type="ECO:0000256" key="1">
    <source>
        <dbReference type="SAM" id="MobiDB-lite"/>
    </source>
</evidence>